<sequence>MKPTGRPRALLPWFVMGPGDALSPSLSPSPATGKKESLYIIHDSYLEPGFKVLDFNRHPCKWQTLPPAPFMEKDDDHDNYCGIENNWSIRSFTVVDDGHTICLSTNYAATYCFDTRSRKWWQAGNWALPFDDRAEYVPEVDTWIGCSWSDPEHQLCASSDLSAMDADRAPTLQYVWEDLRPPEEQEKIVLNRRFLGAVVSRGRQWELEDHELLILDGGRFCVAMVFTEHQRVRVGIGYDGHDEDQGLFMVLTGVEVLRGGEDSGEAGLGMGLGNQLPARAQLEEEEPGVREQPHEAAQVQHPGGRQAELPDEFRDRGDAAEAVHGVGDAELVAHALAMGLELAATIQRGEDWSLAMSLELATRRLKMIRRFVNLVAENYSSNYTYSLHRLDVAKHLFYPSTAEAQAANANKNNNGSGDPSKVEILQRLPPASMCFEQLPPTGDDWSPDKDVFVLLSPRSSESRILHVSNWGPACIYDTDTHTRTTLPCRDGYLEYNRMFISIAGASSGKENESIYLFNDNHDYPSFEVLDLNEEPPRWRSLPPLPLASDGYIQSFTVVNGGGTICVSSYAPYGYCTHCFDTRRHKWWKSGDWELPFAARADYIPEVDSWIGFSSLRASWPGHKLCASSDLSTAVYTQQEPTLQHIWEDLKPPMEEEEFVMNQRFLGAIVLRSRNWTLENADLLNLGGGRFCVAKVFTERQTVRLSFEGVEKEEGPFLVLTGVEVLRGEAGLRMVKHKRSAAAADLARLHRIPHLRLALIVSKRRRRSANSDCESTNQIVHKSLKMIRQYVNLVAANRCTRTYSLHRLNVAKHLFYPSTAEAEAATTEENSNGSGKSSRIGRLRRLPPASMSFQQFPPPTDNLWPPKDMFMLLSPGSSEGRILHVTEEGPGFIYDADANSTSTIPSRDGPYGYTPTFIPIAGAGTGKEKEVLYLLNPHHRHLSFEVLDFNEQPRKWQPLPPPLFANGSIQSFTVVDGGATICVSTWSEGTHCFDMRSRRWWHAGDWRLPFIGRAEYVPQLGAWLGFSGSRLKVCSWRYDLSASWDLSDMDAQREPALQHIWEDLKQPEEEEEIKLNKRFLAATISRTKSWTTLNAALLNLGGARFCIAKVFHERQAVSLHLEEYVEDGGKFVVLTGVEVLRGGDSGEVGLRMMKHKSKRYMFSDDEIKWVL</sequence>
<dbReference type="InterPro" id="IPR011043">
    <property type="entry name" value="Gal_Oxase/kelch_b-propeller"/>
</dbReference>
<dbReference type="Gramene" id="TVU41739">
    <property type="protein sequence ID" value="TVU41739"/>
    <property type="gene ID" value="EJB05_15284"/>
</dbReference>
<keyword evidence="3" id="KW-1185">Reference proteome</keyword>
<feature type="region of interest" description="Disordered" evidence="1">
    <location>
        <begin position="283"/>
        <end position="310"/>
    </location>
</feature>
<feature type="region of interest" description="Disordered" evidence="1">
    <location>
        <begin position="821"/>
        <end position="840"/>
    </location>
</feature>
<gene>
    <name evidence="2" type="ORF">EJB05_15284</name>
</gene>
<comment type="caution">
    <text evidence="2">The sequence shown here is derived from an EMBL/GenBank/DDBJ whole genome shotgun (WGS) entry which is preliminary data.</text>
</comment>
<feature type="non-terminal residue" evidence="2">
    <location>
        <position position="1"/>
    </location>
</feature>
<dbReference type="EMBL" id="RWGY01000007">
    <property type="protein sequence ID" value="TVU41739.1"/>
    <property type="molecule type" value="Genomic_DNA"/>
</dbReference>
<evidence type="ECO:0000313" key="2">
    <source>
        <dbReference type="EMBL" id="TVU41739.1"/>
    </source>
</evidence>
<dbReference type="PANTHER" id="PTHR33085">
    <property type="entry name" value="OS12G0113100 PROTEIN-RELATED"/>
    <property type="match status" value="1"/>
</dbReference>
<reference evidence="2 3" key="1">
    <citation type="journal article" date="2019" name="Sci. Rep.">
        <title>A high-quality genome of Eragrostis curvula grass provides insights into Poaceae evolution and supports new strategies to enhance forage quality.</title>
        <authorList>
            <person name="Carballo J."/>
            <person name="Santos B.A.C.M."/>
            <person name="Zappacosta D."/>
            <person name="Garbus I."/>
            <person name="Selva J.P."/>
            <person name="Gallo C.A."/>
            <person name="Diaz A."/>
            <person name="Albertini E."/>
            <person name="Caccamo M."/>
            <person name="Echenique V."/>
        </authorList>
    </citation>
    <scope>NUCLEOTIDE SEQUENCE [LARGE SCALE GENOMIC DNA]</scope>
    <source>
        <strain evidence="3">cv. Victoria</strain>
        <tissue evidence="2">Leaf</tissue>
    </source>
</reference>
<evidence type="ECO:0000313" key="3">
    <source>
        <dbReference type="Proteomes" id="UP000324897"/>
    </source>
</evidence>
<protein>
    <submittedName>
        <fullName evidence="2">Uncharacterized protein</fullName>
    </submittedName>
</protein>
<accession>A0A5J9VZY9</accession>
<dbReference type="PANTHER" id="PTHR33085:SF102">
    <property type="entry name" value="DUF1618 DOMAIN-CONTAINING PROTEIN"/>
    <property type="match status" value="1"/>
</dbReference>
<organism evidence="2 3">
    <name type="scientific">Eragrostis curvula</name>
    <name type="common">weeping love grass</name>
    <dbReference type="NCBI Taxonomy" id="38414"/>
    <lineage>
        <taxon>Eukaryota</taxon>
        <taxon>Viridiplantae</taxon>
        <taxon>Streptophyta</taxon>
        <taxon>Embryophyta</taxon>
        <taxon>Tracheophyta</taxon>
        <taxon>Spermatophyta</taxon>
        <taxon>Magnoliopsida</taxon>
        <taxon>Liliopsida</taxon>
        <taxon>Poales</taxon>
        <taxon>Poaceae</taxon>
        <taxon>PACMAD clade</taxon>
        <taxon>Chloridoideae</taxon>
        <taxon>Eragrostideae</taxon>
        <taxon>Eragrostidinae</taxon>
        <taxon>Eragrostis</taxon>
    </lineage>
</organism>
<dbReference type="Proteomes" id="UP000324897">
    <property type="component" value="Chromosome 4"/>
</dbReference>
<proteinExistence type="predicted"/>
<dbReference type="InterPro" id="IPR012871">
    <property type="entry name" value="DUF1668_ORYSA"/>
</dbReference>
<dbReference type="Pfam" id="PF07893">
    <property type="entry name" value="DUF1668"/>
    <property type="match status" value="3"/>
</dbReference>
<dbReference type="AlphaFoldDB" id="A0A5J9VZY9"/>
<dbReference type="SUPFAM" id="SSF50965">
    <property type="entry name" value="Galactose oxidase, central domain"/>
    <property type="match status" value="1"/>
</dbReference>
<evidence type="ECO:0000256" key="1">
    <source>
        <dbReference type="SAM" id="MobiDB-lite"/>
    </source>
</evidence>
<name>A0A5J9VZY9_9POAL</name>